<dbReference type="InterPro" id="IPR012341">
    <property type="entry name" value="6hp_glycosidase-like_sf"/>
</dbReference>
<dbReference type="InterPro" id="IPR011013">
    <property type="entry name" value="Gal_mutarotase_sf_dom"/>
</dbReference>
<evidence type="ECO:0000256" key="1">
    <source>
        <dbReference type="ARBA" id="ARBA00006188"/>
    </source>
</evidence>
<dbReference type="InterPro" id="IPR013784">
    <property type="entry name" value="Carb-bd-like_fold"/>
</dbReference>
<evidence type="ECO:0000256" key="2">
    <source>
        <dbReference type="ARBA" id="ARBA00008061"/>
    </source>
</evidence>
<accession>L8N3W2</accession>
<dbReference type="GO" id="GO:0004339">
    <property type="term" value="F:glucan 1,4-alpha-glucosidase activity"/>
    <property type="evidence" value="ECO:0007669"/>
    <property type="project" value="UniProtKB-EC"/>
</dbReference>
<dbReference type="AlphaFoldDB" id="L8N3W2"/>
<dbReference type="Gene3D" id="1.50.10.10">
    <property type="match status" value="1"/>
</dbReference>
<evidence type="ECO:0000256" key="5">
    <source>
        <dbReference type="SAM" id="MobiDB-lite"/>
    </source>
</evidence>
<dbReference type="InterPro" id="IPR046966">
    <property type="entry name" value="Glucoamylase_active_site"/>
</dbReference>
<dbReference type="SUPFAM" id="SSF49452">
    <property type="entry name" value="Starch-binding domain-like"/>
    <property type="match status" value="1"/>
</dbReference>
<keyword evidence="3 7" id="KW-0378">Hydrolase</keyword>
<dbReference type="Proteomes" id="UP000011201">
    <property type="component" value="Unassembled WGS sequence"/>
</dbReference>
<feature type="domain" description="CBM20" evidence="6">
    <location>
        <begin position="737"/>
        <end position="837"/>
    </location>
</feature>
<dbReference type="PROSITE" id="PS51166">
    <property type="entry name" value="CBM20"/>
    <property type="match status" value="1"/>
</dbReference>
<organism evidence="7 8">
    <name type="scientific">Pseudanabaena biceps PCC 7429</name>
    <dbReference type="NCBI Taxonomy" id="927668"/>
    <lineage>
        <taxon>Bacteria</taxon>
        <taxon>Bacillati</taxon>
        <taxon>Cyanobacteriota</taxon>
        <taxon>Cyanophyceae</taxon>
        <taxon>Pseudanabaenales</taxon>
        <taxon>Pseudanabaenaceae</taxon>
        <taxon>Pseudanabaena</taxon>
    </lineage>
</organism>
<dbReference type="EC" id="3.2.1.3" evidence="7"/>
<dbReference type="Gene3D" id="2.60.40.10">
    <property type="entry name" value="Immunoglobulins"/>
    <property type="match status" value="1"/>
</dbReference>
<dbReference type="CDD" id="cd07430">
    <property type="entry name" value="GH15_N"/>
    <property type="match status" value="1"/>
</dbReference>
<dbReference type="CDD" id="cd05808">
    <property type="entry name" value="CBM20_alpha_amylase"/>
    <property type="match status" value="1"/>
</dbReference>
<dbReference type="InterPro" id="IPR014718">
    <property type="entry name" value="GH-type_carb-bd"/>
</dbReference>
<dbReference type="GO" id="GO:0043897">
    <property type="term" value="F:glucan 1,4-alpha-maltohydrolase activity"/>
    <property type="evidence" value="ECO:0007669"/>
    <property type="project" value="UniProtKB-EC"/>
</dbReference>
<dbReference type="GO" id="GO:2001070">
    <property type="term" value="F:starch binding"/>
    <property type="evidence" value="ECO:0007669"/>
    <property type="project" value="InterPro"/>
</dbReference>
<sequence>MANAANSPCAPGVSSIWAPSAKDFLGTSLSKTSNVYFTGGEGILTEVFYPTVDTVQNVDLQFLITDAAKTWGDEERKQKQHQITQVNKRSMVWQAVTTDDDKRWKITKKFFTDPDRPTVIQRVTFETLEAGKTVKDYNVYLLNNPAINNSGSGTPSNQPLACNINPSTGPDNSRTLSANGRTFLAASQPNSTASALGISLPWKSVNGVAMVSNGFVGTTDGYTDLFGGSNDKTMSWQYDGAYQGNVAQMGWVDFSNSNASSISFDVVLGFGSSETDAMNVANATLTSDLGKSEIAYTQGWLTYTQGLKNQGGRADDQYYLAAMTLKTIQDKSNGAMIAGLGTPWGEGNGDANQGGYHLVWSRDLFKFASSLIAAGDTASANQAVDYLFNVQMQTTNSDNPYARAGRFPQNTFVSGKIWWNGSQMDETAMPIILAWKLNRTDLWSKIKLAAEFLAHNGPYTGQERWEEMAGYSPSTIAAEIAGLVTAADLATKANDPEAAKYYLKIADGWRNNVANWTFTTNGSFGNKKYYVRLTDNKNPNDGDQLTFGNGGGKHDQRDVIDGGFLELVRMGTMSPNDWTILETIPEYDAILKQTLSNKGDAWFRYNFDGYGETNSGDVFNDKNSNQDRLTRGRLWPIFTAERGIYEIAKSGDGSVGKSYDQALKAFSSEAGFIPEQIWNQDVDITGWNTTTPSNYQVGTATRSMRPLSWAMGEYINLVVAMNEGKGDAPNVVCQRYACDKAQTNVTFNVNANTNLGENIYLVGNSPLLSNWEPSSGIKLSSSNYPIWSVTVSLPASTAFEYKFVKLDSQGNTVWQSGQNHTFTTPSSGNTTLSDTFS</sequence>
<evidence type="ECO:0000313" key="7">
    <source>
        <dbReference type="EMBL" id="ELS34361.1"/>
    </source>
</evidence>
<protein>
    <submittedName>
        <fullName evidence="7">Glucan 1,4-alpha-glucosidase, Glucan 1,4-alpha-maltohydrolase</fullName>
        <ecNumber evidence="7">3.2.1.133</ecNumber>
        <ecNumber evidence="7">3.2.1.3</ecNumber>
    </submittedName>
</protein>
<dbReference type="PROSITE" id="PS00820">
    <property type="entry name" value="GLUCOAMYLASE"/>
    <property type="match status" value="1"/>
</dbReference>
<evidence type="ECO:0000313" key="8">
    <source>
        <dbReference type="Proteomes" id="UP000011201"/>
    </source>
</evidence>
<dbReference type="Pfam" id="PF09137">
    <property type="entry name" value="Glucodextran_N"/>
    <property type="match status" value="1"/>
</dbReference>
<dbReference type="SMART" id="SM01065">
    <property type="entry name" value="CBM_2"/>
    <property type="match status" value="1"/>
</dbReference>
<dbReference type="EMBL" id="ALWB01000011">
    <property type="protein sequence ID" value="ELS34361.1"/>
    <property type="molecule type" value="Genomic_DNA"/>
</dbReference>
<dbReference type="InterPro" id="IPR013783">
    <property type="entry name" value="Ig-like_fold"/>
</dbReference>
<dbReference type="InterPro" id="IPR008928">
    <property type="entry name" value="6-hairpin_glycosidase_sf"/>
</dbReference>
<dbReference type="GO" id="GO:0016757">
    <property type="term" value="F:glycosyltransferase activity"/>
    <property type="evidence" value="ECO:0007669"/>
    <property type="project" value="UniProtKB-ARBA"/>
</dbReference>
<keyword evidence="8" id="KW-1185">Reference proteome</keyword>
<comment type="similarity">
    <text evidence="2">Belongs to the glycosyl hydrolase 13 family.</text>
</comment>
<dbReference type="SUPFAM" id="SSF74650">
    <property type="entry name" value="Galactose mutarotase-like"/>
    <property type="match status" value="1"/>
</dbReference>
<dbReference type="InterPro" id="IPR011613">
    <property type="entry name" value="GH15-like"/>
</dbReference>
<dbReference type="Pfam" id="PF00723">
    <property type="entry name" value="Glyco_hydro_15"/>
    <property type="match status" value="1"/>
</dbReference>
<gene>
    <name evidence="7" type="ORF">Pse7429DRAFT_0398</name>
</gene>
<dbReference type="PANTHER" id="PTHR31616">
    <property type="entry name" value="TREHALASE"/>
    <property type="match status" value="1"/>
</dbReference>
<evidence type="ECO:0000259" key="6">
    <source>
        <dbReference type="PROSITE" id="PS51166"/>
    </source>
</evidence>
<dbReference type="Gene3D" id="2.70.98.10">
    <property type="match status" value="1"/>
</dbReference>
<dbReference type="GO" id="GO:0005975">
    <property type="term" value="P:carbohydrate metabolic process"/>
    <property type="evidence" value="ECO:0007669"/>
    <property type="project" value="InterPro"/>
</dbReference>
<comment type="similarity">
    <text evidence="1">Belongs to the glycosyl hydrolase 15 family.</text>
</comment>
<evidence type="ECO:0000256" key="4">
    <source>
        <dbReference type="ARBA" id="ARBA00023295"/>
    </source>
</evidence>
<dbReference type="InterPro" id="IPR015220">
    <property type="entry name" value="Glucodextranase_N"/>
</dbReference>
<reference evidence="7 8" key="1">
    <citation type="journal article" date="2013" name="Proc. Natl. Acad. Sci. U.S.A.">
        <title>Improving the coverage of the cyanobacterial phylum using diversity-driven genome sequencing.</title>
        <authorList>
            <person name="Shih P.M."/>
            <person name="Wu D."/>
            <person name="Latifi A."/>
            <person name="Axen S.D."/>
            <person name="Fewer D.P."/>
            <person name="Talla E."/>
            <person name="Calteau A."/>
            <person name="Cai F."/>
            <person name="Tandeau de Marsac N."/>
            <person name="Rippka R."/>
            <person name="Herdman M."/>
            <person name="Sivonen K."/>
            <person name="Coursin T."/>
            <person name="Laurent T."/>
            <person name="Goodwin L."/>
            <person name="Nolan M."/>
            <person name="Davenport K.W."/>
            <person name="Han C.S."/>
            <person name="Rubin E.M."/>
            <person name="Eisen J.A."/>
            <person name="Woyke T."/>
            <person name="Gugger M."/>
            <person name="Kerfeld C.A."/>
        </authorList>
    </citation>
    <scope>NUCLEOTIDE SEQUENCE [LARGE SCALE GENOMIC DNA]</scope>
    <source>
        <strain evidence="7 8">PCC 7429</strain>
    </source>
</reference>
<feature type="region of interest" description="Disordered" evidence="5">
    <location>
        <begin position="815"/>
        <end position="837"/>
    </location>
</feature>
<keyword evidence="4 7" id="KW-0326">Glycosidase</keyword>
<dbReference type="PATRIC" id="fig|927668.3.peg.555"/>
<evidence type="ECO:0000256" key="3">
    <source>
        <dbReference type="ARBA" id="ARBA00022801"/>
    </source>
</evidence>
<dbReference type="SUPFAM" id="SSF48208">
    <property type="entry name" value="Six-hairpin glycosidases"/>
    <property type="match status" value="1"/>
</dbReference>
<dbReference type="RefSeq" id="WP_009625455.1">
    <property type="nucleotide sequence ID" value="NZ_ALWB01000011.1"/>
</dbReference>
<proteinExistence type="inferred from homology"/>
<dbReference type="EC" id="3.2.1.133" evidence="7"/>
<dbReference type="SMR" id="L8N3W2"/>
<dbReference type="FunFam" id="2.60.40.10:FF:000552">
    <property type="entry name" value="Related to glucoamylase"/>
    <property type="match status" value="1"/>
</dbReference>
<dbReference type="Pfam" id="PF00686">
    <property type="entry name" value="CBM_20"/>
    <property type="match status" value="1"/>
</dbReference>
<dbReference type="InterPro" id="IPR002044">
    <property type="entry name" value="CBM20"/>
</dbReference>
<name>L8N3W2_9CYAN</name>
<dbReference type="PANTHER" id="PTHR31616:SF0">
    <property type="entry name" value="GLUCAN 1,4-ALPHA-GLUCOSIDASE"/>
    <property type="match status" value="1"/>
</dbReference>
<comment type="caution">
    <text evidence="7">The sequence shown here is derived from an EMBL/GenBank/DDBJ whole genome shotgun (WGS) entry which is preliminary data.</text>
</comment>